<gene>
    <name evidence="2" type="ORF">B1H19_26230</name>
</gene>
<keyword evidence="1" id="KW-0732">Signal</keyword>
<dbReference type="AlphaFoldDB" id="A0A1V0TWJ6"/>
<evidence type="ECO:0000256" key="1">
    <source>
        <dbReference type="SAM" id="SignalP"/>
    </source>
</evidence>
<dbReference type="Proteomes" id="UP000192726">
    <property type="component" value="Chromosome"/>
</dbReference>
<feature type="signal peptide" evidence="1">
    <location>
        <begin position="1"/>
        <end position="30"/>
    </location>
</feature>
<dbReference type="KEGG" id="sgv:B1H19_26230"/>
<name>A0A1V0TWJ6_9ACTN</name>
<evidence type="ECO:0000313" key="3">
    <source>
        <dbReference type="Proteomes" id="UP000192726"/>
    </source>
</evidence>
<keyword evidence="3" id="KW-1185">Reference proteome</keyword>
<reference evidence="2 3" key="1">
    <citation type="submission" date="2017-04" db="EMBL/GenBank/DDBJ databases">
        <title>Complete Genome Sequence of Streptomyces gilvosporeus F607, a Capable Producer of Natamycin.</title>
        <authorList>
            <person name="Zong G."/>
            <person name="Zhong C."/>
            <person name="Fu J."/>
            <person name="Qin R."/>
            <person name="Cao G."/>
        </authorList>
    </citation>
    <scope>NUCLEOTIDE SEQUENCE [LARGE SCALE GENOMIC DNA]</scope>
    <source>
        <strain evidence="2 3">F607</strain>
    </source>
</reference>
<dbReference type="RefSeq" id="WP_083107210.1">
    <property type="nucleotide sequence ID" value="NZ_CP020569.1"/>
</dbReference>
<protein>
    <submittedName>
        <fullName evidence="2">Uncharacterized protein</fullName>
    </submittedName>
</protein>
<sequence length="105" mass="10912">MRTMKRSLAMAVTAVAVAGISFAGVAPASAAPVGNAAASGRNCDDYATQAAKHQQAGDEYTALGKAEAAKSSPDRAKVARYYAMAQDEYQQAAKFKDLFDSCTGQ</sequence>
<proteinExistence type="predicted"/>
<dbReference type="STRING" id="553510.B1H19_26230"/>
<organism evidence="2 3">
    <name type="scientific">Streptomyces gilvosporeus</name>
    <dbReference type="NCBI Taxonomy" id="553510"/>
    <lineage>
        <taxon>Bacteria</taxon>
        <taxon>Bacillati</taxon>
        <taxon>Actinomycetota</taxon>
        <taxon>Actinomycetes</taxon>
        <taxon>Kitasatosporales</taxon>
        <taxon>Streptomycetaceae</taxon>
        <taxon>Streptomyces</taxon>
    </lineage>
</organism>
<accession>A0A1V0TWJ6</accession>
<evidence type="ECO:0000313" key="2">
    <source>
        <dbReference type="EMBL" id="ARF57200.1"/>
    </source>
</evidence>
<dbReference type="EMBL" id="CP020569">
    <property type="protein sequence ID" value="ARF57200.1"/>
    <property type="molecule type" value="Genomic_DNA"/>
</dbReference>
<feature type="chain" id="PRO_5013047243" evidence="1">
    <location>
        <begin position="31"/>
        <end position="105"/>
    </location>
</feature>